<dbReference type="RefSeq" id="WP_386043168.1">
    <property type="nucleotide sequence ID" value="NZ_JBHUIO010000002.1"/>
</dbReference>
<keyword evidence="2" id="KW-1185">Reference proteome</keyword>
<proteinExistence type="predicted"/>
<evidence type="ECO:0000313" key="2">
    <source>
        <dbReference type="Proteomes" id="UP001597343"/>
    </source>
</evidence>
<accession>A0ABW4ZSI1</accession>
<comment type="caution">
    <text evidence="1">The sequence shown here is derived from an EMBL/GenBank/DDBJ whole genome shotgun (WGS) entry which is preliminary data.</text>
</comment>
<evidence type="ECO:0000313" key="1">
    <source>
        <dbReference type="EMBL" id="MFD2168444.1"/>
    </source>
</evidence>
<dbReference type="EMBL" id="JBHUIO010000002">
    <property type="protein sequence ID" value="MFD2168444.1"/>
    <property type="molecule type" value="Genomic_DNA"/>
</dbReference>
<dbReference type="Proteomes" id="UP001597343">
    <property type="component" value="Unassembled WGS sequence"/>
</dbReference>
<protein>
    <recommendedName>
        <fullName evidence="3">DUF2281 domain-containing protein</fullName>
    </recommendedName>
</protein>
<reference evidence="2" key="1">
    <citation type="journal article" date="2019" name="Int. J. Syst. Evol. Microbiol.">
        <title>The Global Catalogue of Microorganisms (GCM) 10K type strain sequencing project: providing services to taxonomists for standard genome sequencing and annotation.</title>
        <authorList>
            <consortium name="The Broad Institute Genomics Platform"/>
            <consortium name="The Broad Institute Genome Sequencing Center for Infectious Disease"/>
            <person name="Wu L."/>
            <person name="Ma J."/>
        </authorList>
    </citation>
    <scope>NUCLEOTIDE SEQUENCE [LARGE SCALE GENOMIC DNA]</scope>
    <source>
        <strain evidence="2">CGMCC 1.13574</strain>
    </source>
</reference>
<evidence type="ECO:0008006" key="3">
    <source>
        <dbReference type="Google" id="ProtNLM"/>
    </source>
</evidence>
<name>A0ABW4ZSI1_9BACL</name>
<gene>
    <name evidence="1" type="ORF">ACFSOY_00160</name>
</gene>
<sequence length="69" mass="7843">MPKQEDQQLPEMSVDHIFSILEDVQTAKLPVSDAVDSLAYWYHEAFQTGEIDVEEPSDADLFAGEDIWT</sequence>
<organism evidence="1 2">
    <name type="scientific">Tumebacillus lipolyticus</name>
    <dbReference type="NCBI Taxonomy" id="1280370"/>
    <lineage>
        <taxon>Bacteria</taxon>
        <taxon>Bacillati</taxon>
        <taxon>Bacillota</taxon>
        <taxon>Bacilli</taxon>
        <taxon>Bacillales</taxon>
        <taxon>Alicyclobacillaceae</taxon>
        <taxon>Tumebacillus</taxon>
    </lineage>
</organism>